<evidence type="ECO:0000313" key="2">
    <source>
        <dbReference type="Proteomes" id="UP000007437"/>
    </source>
</evidence>
<dbReference type="HOGENOM" id="CLU_117669_0_0_4"/>
<dbReference type="InterPro" id="IPR013481">
    <property type="entry name" value="NarM"/>
</dbReference>
<proteinExistence type="predicted"/>
<evidence type="ECO:0008006" key="3">
    <source>
        <dbReference type="Google" id="ProtNLM"/>
    </source>
</evidence>
<dbReference type="AlphaFoldDB" id="E5ALP7"/>
<dbReference type="Pfam" id="PF09655">
    <property type="entry name" value="Nitr_red_assoc"/>
    <property type="match status" value="1"/>
</dbReference>
<name>E5ALP7_MYCRK</name>
<sequence>MPAACGASAGDLPMSLPIFRATHRFFRMLTTMPLLDTPLLLDFEVSSCENLTYIPLAVRYNLDRFGVRISLTQWQALPHADRELLARFPLDDDPQIERRFDQALAEMLRTHLSGESPMPAPDMSPAWQRTDAVPDALLKQCSLAGVAPVSVARWATLPPFHRYVLAKLSRKPVANHDFIPAMKSFGLI</sequence>
<dbReference type="NCBIfam" id="TIGR02664">
    <property type="entry name" value="nitr_red_assoc"/>
    <property type="match status" value="1"/>
</dbReference>
<dbReference type="eggNOG" id="ENOG502ZV3X">
    <property type="taxonomic scope" value="Bacteria"/>
</dbReference>
<reference evidence="1 2" key="1">
    <citation type="journal article" date="2011" name="J. Bacteriol.">
        <title>Complete genome sequence of Burkholderia rhizoxinica, an endosymbiont of Rhizopus microsporus.</title>
        <authorList>
            <person name="Lackner G."/>
            <person name="Moebius N."/>
            <person name="Partida-Martinez L."/>
            <person name="Hertweck C."/>
        </authorList>
    </citation>
    <scope>NUCLEOTIDE SEQUENCE [LARGE SCALE GENOMIC DNA]</scope>
    <source>
        <strain evidence="2">DSM 19002 / CIP 109453 / HKI 454</strain>
    </source>
</reference>
<gene>
    <name evidence="1" type="ordered locus">RBRH_02084</name>
</gene>
<protein>
    <recommendedName>
        <fullName evidence="3">Nitrate reductase maturation protein NarM</fullName>
    </recommendedName>
</protein>
<dbReference type="Proteomes" id="UP000007437">
    <property type="component" value="Chromosome"/>
</dbReference>
<dbReference type="STRING" id="882378.RBRH_02084"/>
<dbReference type="KEGG" id="brh:RBRH_02084"/>
<organism evidence="1 2">
    <name type="scientific">Mycetohabitans rhizoxinica (strain DSM 19002 / CIP 109453 / HKI 454)</name>
    <name type="common">Paraburkholderia rhizoxinica</name>
    <dbReference type="NCBI Taxonomy" id="882378"/>
    <lineage>
        <taxon>Bacteria</taxon>
        <taxon>Pseudomonadati</taxon>
        <taxon>Pseudomonadota</taxon>
        <taxon>Betaproteobacteria</taxon>
        <taxon>Burkholderiales</taxon>
        <taxon>Burkholderiaceae</taxon>
        <taxon>Mycetohabitans</taxon>
    </lineage>
</organism>
<evidence type="ECO:0000313" key="1">
    <source>
        <dbReference type="EMBL" id="CBW76068.1"/>
    </source>
</evidence>
<accession>E5ALP7</accession>
<dbReference type="EMBL" id="FR687359">
    <property type="protein sequence ID" value="CBW76068.1"/>
    <property type="molecule type" value="Genomic_DNA"/>
</dbReference>